<reference evidence="3" key="1">
    <citation type="submission" date="2021-01" db="EMBL/GenBank/DDBJ databases">
        <title>Marivirga aurantiaca sp. nov., isolated from intertidal surface sediments.</title>
        <authorList>
            <person name="Zhang M."/>
        </authorList>
    </citation>
    <scope>NUCLEOTIDE SEQUENCE</scope>
    <source>
        <strain evidence="3">S37H4</strain>
    </source>
</reference>
<evidence type="ECO:0000313" key="4">
    <source>
        <dbReference type="Proteomes" id="UP000611723"/>
    </source>
</evidence>
<dbReference type="Proteomes" id="UP000611723">
    <property type="component" value="Unassembled WGS sequence"/>
</dbReference>
<accession>A0A934X0T2</accession>
<gene>
    <name evidence="3" type="ORF">JKA74_16175</name>
</gene>
<keyword evidence="1 3" id="KW-0378">Hydrolase</keyword>
<feature type="domain" description="CN hydrolase" evidence="2">
    <location>
        <begin position="1"/>
        <end position="233"/>
    </location>
</feature>
<evidence type="ECO:0000256" key="1">
    <source>
        <dbReference type="ARBA" id="ARBA00022801"/>
    </source>
</evidence>
<dbReference type="Pfam" id="PF00795">
    <property type="entry name" value="CN_hydrolase"/>
    <property type="match status" value="1"/>
</dbReference>
<dbReference type="PROSITE" id="PS50263">
    <property type="entry name" value="CN_HYDROLASE"/>
    <property type="match status" value="1"/>
</dbReference>
<dbReference type="EMBL" id="JAEQBW010000009">
    <property type="protein sequence ID" value="MBK6266584.1"/>
    <property type="molecule type" value="Genomic_DNA"/>
</dbReference>
<dbReference type="CDD" id="cd07197">
    <property type="entry name" value="nitrilase"/>
    <property type="match status" value="1"/>
</dbReference>
<dbReference type="InterPro" id="IPR050345">
    <property type="entry name" value="Aliph_Amidase/BUP"/>
</dbReference>
<evidence type="ECO:0000259" key="2">
    <source>
        <dbReference type="PROSITE" id="PS50263"/>
    </source>
</evidence>
<dbReference type="PANTHER" id="PTHR43674">
    <property type="entry name" value="NITRILASE C965.09-RELATED"/>
    <property type="match status" value="1"/>
</dbReference>
<dbReference type="InterPro" id="IPR036526">
    <property type="entry name" value="C-N_Hydrolase_sf"/>
</dbReference>
<comment type="caution">
    <text evidence="3">The sequence shown here is derived from an EMBL/GenBank/DDBJ whole genome shotgun (WGS) entry which is preliminary data.</text>
</comment>
<dbReference type="PANTHER" id="PTHR43674:SF2">
    <property type="entry name" value="BETA-UREIDOPROPIONASE"/>
    <property type="match status" value="1"/>
</dbReference>
<proteinExistence type="predicted"/>
<dbReference type="AlphaFoldDB" id="A0A934X0T2"/>
<dbReference type="InterPro" id="IPR003010">
    <property type="entry name" value="C-N_Hydrolase"/>
</dbReference>
<organism evidence="3 4">
    <name type="scientific">Marivirga aurantiaca</name>
    <dbReference type="NCBI Taxonomy" id="2802615"/>
    <lineage>
        <taxon>Bacteria</taxon>
        <taxon>Pseudomonadati</taxon>
        <taxon>Bacteroidota</taxon>
        <taxon>Cytophagia</taxon>
        <taxon>Cytophagales</taxon>
        <taxon>Marivirgaceae</taxon>
        <taxon>Marivirga</taxon>
    </lineage>
</organism>
<protein>
    <submittedName>
        <fullName evidence="3">Carbon-nitrogen hydrolase family protein</fullName>
    </submittedName>
</protein>
<dbReference type="GO" id="GO:0033388">
    <property type="term" value="P:putrescine biosynthetic process from arginine"/>
    <property type="evidence" value="ECO:0007669"/>
    <property type="project" value="TreeGrafter"/>
</dbReference>
<dbReference type="GO" id="GO:0050126">
    <property type="term" value="F:N-carbamoylputrescine amidase activity"/>
    <property type="evidence" value="ECO:0007669"/>
    <property type="project" value="TreeGrafter"/>
</dbReference>
<dbReference type="Gene3D" id="3.60.110.10">
    <property type="entry name" value="Carbon-nitrogen hydrolase"/>
    <property type="match status" value="1"/>
</dbReference>
<evidence type="ECO:0000313" key="3">
    <source>
        <dbReference type="EMBL" id="MBK6266584.1"/>
    </source>
</evidence>
<dbReference type="RefSeq" id="WP_201432268.1">
    <property type="nucleotide sequence ID" value="NZ_JAEQBW010000009.1"/>
</dbReference>
<sequence>MKISLAQIKSIAGNVQANLEHHLNYVRKAIAQKADLIVFPELSLTGYEPTLAKSLAFQLSDTRLDIFQELSNSAKITIGIGAPTIAKNGICISMIIFQPGLARCVYSKKYLHPDEEPFFVSGDNPPPLKIKEYKISLAICYEISIPNHSEEAVKCGSEIYLASVAKFASGVDKACETLSSIAKKYNITTLMVNAVGSADNGICAGQSSVWNASGELKVQLNDQEETLLIYDIV</sequence>
<keyword evidence="4" id="KW-1185">Reference proteome</keyword>
<name>A0A934X0T2_9BACT</name>
<dbReference type="SUPFAM" id="SSF56317">
    <property type="entry name" value="Carbon-nitrogen hydrolase"/>
    <property type="match status" value="1"/>
</dbReference>